<dbReference type="InterPro" id="IPR012001">
    <property type="entry name" value="Thiamin_PyroP_enz_TPP-bd_dom"/>
</dbReference>
<keyword evidence="3" id="KW-0456">Lyase</keyword>
<sequence length="385" mass="41779">MIQAPDFIEAAKVRGFQLYTGVPCSYLKPFINYVIDSPDTHYVGATNEGDAVAIGAGSELGGKPAVVMFQNSGLGNAVNPLSSLTYIFKIPVLLIITLRGEPGGPVDEPQHQLMGAMTTSLLELLQIPWEYFPTETSEIGNALHRATTFMATQHTPYALVMKKGAVAAWSMTSQPISHPFYRLVEENKRSQPQHTRFEMLQTIQAQASTKELIVATTGYTGRELYALGDRPNQLYMVGSMGCAASLGLGMALACPRRRVIVIDGDGALLMRLGVLATIAYEQPANFLLMVLDNEQYESTGGQSTVSHSVDFCAIAAASGYASVTRADTPAKVGSMMAARQPGPSFVHVKIKPDTRPNLPRPTVTPPQVAERMRRFLQSDEKRNAL</sequence>
<keyword evidence="7" id="KW-1185">Reference proteome</keyword>
<proteinExistence type="predicted"/>
<accession>A0A0A6RS22</accession>
<dbReference type="GO" id="GO:0030976">
    <property type="term" value="F:thiamine pyrophosphate binding"/>
    <property type="evidence" value="ECO:0007669"/>
    <property type="project" value="InterPro"/>
</dbReference>
<reference evidence="6 7" key="1">
    <citation type="journal article" date="2016" name="Front. Microbiol.">
        <title>Single-Cell (Meta-)Genomics of a Dimorphic Candidatus Thiomargarita nelsonii Reveals Genomic Plasticity.</title>
        <authorList>
            <person name="Flood B.E."/>
            <person name="Fliss P."/>
            <person name="Jones D.S."/>
            <person name="Dick G.J."/>
            <person name="Jain S."/>
            <person name="Kaster A.K."/>
            <person name="Winkel M."/>
            <person name="Mussmann M."/>
            <person name="Bailey J."/>
        </authorList>
    </citation>
    <scope>NUCLEOTIDE SEQUENCE [LARGE SCALE GENOMIC DNA]</scope>
    <source>
        <strain evidence="6">Hydrate Ridge</strain>
    </source>
</reference>
<evidence type="ECO:0000313" key="6">
    <source>
        <dbReference type="EMBL" id="KHD06686.1"/>
    </source>
</evidence>
<dbReference type="GO" id="GO:0032923">
    <property type="term" value="P:organic phosphonate biosynthetic process"/>
    <property type="evidence" value="ECO:0007669"/>
    <property type="project" value="InterPro"/>
</dbReference>
<dbReference type="GO" id="GO:0033980">
    <property type="term" value="F:phosphonopyruvate decarboxylase activity"/>
    <property type="evidence" value="ECO:0007669"/>
    <property type="project" value="InterPro"/>
</dbReference>
<dbReference type="NCBIfam" id="TIGR03297">
    <property type="entry name" value="Ppyr-DeCO2ase"/>
    <property type="match status" value="1"/>
</dbReference>
<dbReference type="InterPro" id="IPR029061">
    <property type="entry name" value="THDP-binding"/>
</dbReference>
<evidence type="ECO:0000259" key="5">
    <source>
        <dbReference type="Pfam" id="PF02776"/>
    </source>
</evidence>
<dbReference type="Pfam" id="PF02776">
    <property type="entry name" value="TPP_enzyme_N"/>
    <property type="match status" value="1"/>
</dbReference>
<evidence type="ECO:0000256" key="2">
    <source>
        <dbReference type="ARBA" id="ARBA00023052"/>
    </source>
</evidence>
<comment type="caution">
    <text evidence="6">The sequence shown here is derived from an EMBL/GenBank/DDBJ whole genome shotgun (WGS) entry which is preliminary data.</text>
</comment>
<dbReference type="AlphaFoldDB" id="A0A0A6RS22"/>
<feature type="domain" description="Thiamine pyrophosphate enzyme N-terminal TPP-binding" evidence="5">
    <location>
        <begin position="8"/>
        <end position="98"/>
    </location>
</feature>
<dbReference type="CDD" id="cd07035">
    <property type="entry name" value="TPP_PYR_POX_like"/>
    <property type="match status" value="1"/>
</dbReference>
<evidence type="ECO:0000259" key="4">
    <source>
        <dbReference type="Pfam" id="PF02775"/>
    </source>
</evidence>
<name>A0A0A6RS22_9GAMM</name>
<dbReference type="Pfam" id="PF02775">
    <property type="entry name" value="TPP_enzyme_C"/>
    <property type="match status" value="1"/>
</dbReference>
<dbReference type="InterPro" id="IPR011766">
    <property type="entry name" value="TPP_enzyme_TPP-bd"/>
</dbReference>
<dbReference type="InterPro" id="IPR051818">
    <property type="entry name" value="TPP_dependent_decarboxylase"/>
</dbReference>
<dbReference type="InterPro" id="IPR017684">
    <property type="entry name" value="Phosphono-pyrv_decarboxylase"/>
</dbReference>
<evidence type="ECO:0000313" key="7">
    <source>
        <dbReference type="Proteomes" id="UP000030428"/>
    </source>
</evidence>
<keyword evidence="2" id="KW-0786">Thiamine pyrophosphate</keyword>
<dbReference type="PANTHER" id="PTHR42818:SF1">
    <property type="entry name" value="SULFOPYRUVATE DECARBOXYLASE"/>
    <property type="match status" value="1"/>
</dbReference>
<dbReference type="Proteomes" id="UP000030428">
    <property type="component" value="Unassembled WGS sequence"/>
</dbReference>
<organism evidence="6 7">
    <name type="scientific">Candidatus Thiomargarita nelsonii</name>
    <dbReference type="NCBI Taxonomy" id="1003181"/>
    <lineage>
        <taxon>Bacteria</taxon>
        <taxon>Pseudomonadati</taxon>
        <taxon>Pseudomonadota</taxon>
        <taxon>Gammaproteobacteria</taxon>
        <taxon>Thiotrichales</taxon>
        <taxon>Thiotrichaceae</taxon>
        <taxon>Thiomargarita</taxon>
    </lineage>
</organism>
<dbReference type="EMBL" id="JSZA02000035">
    <property type="protein sequence ID" value="KHD06686.1"/>
    <property type="molecule type" value="Genomic_DNA"/>
</dbReference>
<keyword evidence="1" id="KW-0210">Decarboxylase</keyword>
<dbReference type="Gene3D" id="3.40.50.970">
    <property type="match status" value="2"/>
</dbReference>
<dbReference type="GO" id="GO:0000287">
    <property type="term" value="F:magnesium ion binding"/>
    <property type="evidence" value="ECO:0007669"/>
    <property type="project" value="InterPro"/>
</dbReference>
<gene>
    <name evidence="6" type="ORF">PN36_11420</name>
</gene>
<protein>
    <submittedName>
        <fullName evidence="6">Phosphonopyruvate decarboxylase</fullName>
    </submittedName>
</protein>
<evidence type="ECO:0000256" key="1">
    <source>
        <dbReference type="ARBA" id="ARBA00022793"/>
    </source>
</evidence>
<feature type="domain" description="Thiamine pyrophosphate enzyme TPP-binding" evidence="4">
    <location>
        <begin position="235"/>
        <end position="348"/>
    </location>
</feature>
<dbReference type="InterPro" id="IPR000399">
    <property type="entry name" value="TPP-bd_CS"/>
</dbReference>
<dbReference type="PROSITE" id="PS00187">
    <property type="entry name" value="TPP_ENZYMES"/>
    <property type="match status" value="1"/>
</dbReference>
<dbReference type="SUPFAM" id="SSF52518">
    <property type="entry name" value="Thiamin diphosphate-binding fold (THDP-binding)"/>
    <property type="match status" value="2"/>
</dbReference>
<evidence type="ECO:0000256" key="3">
    <source>
        <dbReference type="ARBA" id="ARBA00023239"/>
    </source>
</evidence>
<dbReference type="PANTHER" id="PTHR42818">
    <property type="entry name" value="SULFOPYRUVATE DECARBOXYLASE SUBUNIT ALPHA"/>
    <property type="match status" value="1"/>
</dbReference>